<dbReference type="Proteomes" id="UP001163882">
    <property type="component" value="Chromosome"/>
</dbReference>
<dbReference type="RefSeq" id="WP_264227295.1">
    <property type="nucleotide sequence ID" value="NZ_CP107716.1"/>
</dbReference>
<dbReference type="InterPro" id="IPR027417">
    <property type="entry name" value="P-loop_NTPase"/>
</dbReference>
<dbReference type="EMBL" id="CP107716">
    <property type="protein sequence ID" value="UYQ73737.1"/>
    <property type="molecule type" value="Genomic_DNA"/>
</dbReference>
<name>A0ABY6IWI1_9HYPH</name>
<protein>
    <submittedName>
        <fullName evidence="1">ATPase</fullName>
    </submittedName>
</protein>
<organism evidence="1 2">
    <name type="scientific">Pelagibacterium flavum</name>
    <dbReference type="NCBI Taxonomy" id="2984530"/>
    <lineage>
        <taxon>Bacteria</taxon>
        <taxon>Pseudomonadati</taxon>
        <taxon>Pseudomonadota</taxon>
        <taxon>Alphaproteobacteria</taxon>
        <taxon>Hyphomicrobiales</taxon>
        <taxon>Devosiaceae</taxon>
        <taxon>Pelagibacterium</taxon>
    </lineage>
</organism>
<reference evidence="1" key="1">
    <citation type="submission" date="2022-10" db="EMBL/GenBank/DDBJ databases">
        <title>YIM 151497 complete genome.</title>
        <authorList>
            <person name="Chen X."/>
        </authorList>
    </citation>
    <scope>NUCLEOTIDE SEQUENCE</scope>
    <source>
        <strain evidence="1">YIM 151497</strain>
    </source>
</reference>
<dbReference type="Gene3D" id="3.40.50.300">
    <property type="entry name" value="P-loop containing nucleotide triphosphate hydrolases"/>
    <property type="match status" value="1"/>
</dbReference>
<gene>
    <name evidence="1" type="ORF">OF122_08265</name>
</gene>
<evidence type="ECO:0000313" key="1">
    <source>
        <dbReference type="EMBL" id="UYQ73737.1"/>
    </source>
</evidence>
<sequence>MSDFHTVAWTHPMLFASADEFRSLPRKAVTVFGMAGVGKTRLGNILRRADWFHFSVDFRIGTRHMGEYIVDNFKREAMKVPFLAELLRSDSISIQSNISFDNLDPLSTYLGTPGNPAKGGLTFSEYQRRQEQHRVAEIYALLDVPYFIERAKALYGYDNFLCDTGGSLIEVLDPHNPEDPVVKALTDTTALLYLRGTEDDAQRLIDRYKANPKPMYYPPDFLIAKWDEFKRENGVAHDDDVDPDAFGVWGFEALLRDRLPRYQALADNFGYQVDASELSGVRDEKDFMELMCRAIANRPVMAAENRTALI</sequence>
<evidence type="ECO:0000313" key="2">
    <source>
        <dbReference type="Proteomes" id="UP001163882"/>
    </source>
</evidence>
<proteinExistence type="predicted"/>
<keyword evidence="2" id="KW-1185">Reference proteome</keyword>
<dbReference type="SUPFAM" id="SSF52540">
    <property type="entry name" value="P-loop containing nucleoside triphosphate hydrolases"/>
    <property type="match status" value="1"/>
</dbReference>
<accession>A0ABY6IWI1</accession>